<dbReference type="UniPathway" id="UPA00143"/>
<gene>
    <name evidence="9" type="primary">KLHL10_0</name>
    <name evidence="9" type="ORF">B7P43_G11985</name>
</gene>
<evidence type="ECO:0000256" key="3">
    <source>
        <dbReference type="ARBA" id="ARBA00022441"/>
    </source>
</evidence>
<dbReference type="Pfam" id="PF01344">
    <property type="entry name" value="Kelch_1"/>
    <property type="match status" value="1"/>
</dbReference>
<dbReference type="InterPro" id="IPR011333">
    <property type="entry name" value="SKP1/BTB/POZ_sf"/>
</dbReference>
<dbReference type="SMART" id="SM00612">
    <property type="entry name" value="Kelch"/>
    <property type="match status" value="6"/>
</dbReference>
<dbReference type="SMART" id="SM00225">
    <property type="entry name" value="BTB"/>
    <property type="match status" value="1"/>
</dbReference>
<dbReference type="Pfam" id="PF07707">
    <property type="entry name" value="BACK"/>
    <property type="match status" value="1"/>
</dbReference>
<evidence type="ECO:0000313" key="10">
    <source>
        <dbReference type="Proteomes" id="UP000235965"/>
    </source>
</evidence>
<evidence type="ECO:0000256" key="7">
    <source>
        <dbReference type="ARBA" id="ARBA00043912"/>
    </source>
</evidence>
<dbReference type="SUPFAM" id="SSF54695">
    <property type="entry name" value="POZ domain"/>
    <property type="match status" value="1"/>
</dbReference>
<dbReference type="PANTHER" id="PTHR24412">
    <property type="entry name" value="KELCH PROTEIN"/>
    <property type="match status" value="1"/>
</dbReference>
<dbReference type="SUPFAM" id="SSF117281">
    <property type="entry name" value="Kelch motif"/>
    <property type="match status" value="1"/>
</dbReference>
<accession>A0A2J7R9U5</accession>
<dbReference type="OrthoDB" id="191037at2759"/>
<dbReference type="PROSITE" id="PS50097">
    <property type="entry name" value="BTB"/>
    <property type="match status" value="1"/>
</dbReference>
<dbReference type="Proteomes" id="UP000235965">
    <property type="component" value="Unassembled WGS sequence"/>
</dbReference>
<evidence type="ECO:0000256" key="6">
    <source>
        <dbReference type="ARBA" id="ARBA00023203"/>
    </source>
</evidence>
<comment type="function">
    <text evidence="7">Probable substrate-specific adapter of an E3 ubiquitin-protein ligase complex which mediates the ubiquitination and subsequent proteasomal degradation of target proteins. May have a role in synapse differentiation and growth.</text>
</comment>
<keyword evidence="3" id="KW-0880">Kelch repeat</keyword>
<dbReference type="STRING" id="105785.A0A2J7R9U5"/>
<protein>
    <recommendedName>
        <fullName evidence="2">Kelch-like protein diablo</fullName>
    </recommendedName>
</protein>
<keyword evidence="6" id="KW-0009">Actin-binding</keyword>
<name>A0A2J7R9U5_9NEOP</name>
<dbReference type="GO" id="GO:0003779">
    <property type="term" value="F:actin binding"/>
    <property type="evidence" value="ECO:0007669"/>
    <property type="project" value="UniProtKB-KW"/>
</dbReference>
<dbReference type="FunFam" id="1.25.40.420:FF:000001">
    <property type="entry name" value="Kelch-like family member 12"/>
    <property type="match status" value="1"/>
</dbReference>
<keyword evidence="10" id="KW-1185">Reference proteome</keyword>
<dbReference type="Gene3D" id="3.30.710.10">
    <property type="entry name" value="Potassium Channel Kv1.1, Chain A"/>
    <property type="match status" value="1"/>
</dbReference>
<dbReference type="PANTHER" id="PTHR24412:SF172">
    <property type="entry name" value="KELCH-LIKE PROTEIN 10"/>
    <property type="match status" value="1"/>
</dbReference>
<evidence type="ECO:0000256" key="4">
    <source>
        <dbReference type="ARBA" id="ARBA00022737"/>
    </source>
</evidence>
<dbReference type="Pfam" id="PF24681">
    <property type="entry name" value="Kelch_KLHDC2_KLHL20_DRC7"/>
    <property type="match status" value="1"/>
</dbReference>
<evidence type="ECO:0000313" key="9">
    <source>
        <dbReference type="EMBL" id="PNF37608.1"/>
    </source>
</evidence>
<sequence>MEANSGSETAQTFLERRLRRSSPNGFKTFSYLRNKNLLCDAVLRLEDGGGFPVHRVILSTCSAYFKTLFTTTLNSKEKTDVLLPGVTSKTMTFILDHCYMRKVDINEENVIQLLVSAGYLMMEDLIELCCGFIRSMLVPENCIGIMRFARDHCFPSLEEAARCFVMRNFAQISQKSDELLELPLEELQGLISSDELNVKTEVVVWESVLRWINHDTENRKHHIMKLVKGVRLGLLDSQFFLENIMDHPYFDGHEEAQHILIDILRFLIELELADYKDIEIPTHEFAHPRIPHEILFAIGGITRLNITNSIETYDPRADRWVQINEADMTDSRTHHGTAVIDFNIYVIGGMDGGDELKSCRCYNAVSKTWSEVSPMHVRRCFVSTAVLDGLVYAIGGFDGYSRQKTVERYDHKKNQWTMIAPMNMKRSDAGATALNGKIYVIGGFNGQEFMNSAEVYDPELNEWTLIPRMRFIRSGISCIAYHGHVYTMGGFNGISRMRSGERYNPTTRKWTKIPDMHTKRSNFDTEVIDDKIFVVGGFDGYTTISSVEYFDEMSNEWFEARNMNLSRSGLSVCSMMSLPNVCDYTN</sequence>
<keyword evidence="5" id="KW-0833">Ubl conjugation pathway</keyword>
<dbReference type="InterPro" id="IPR011705">
    <property type="entry name" value="BACK"/>
</dbReference>
<dbReference type="InParanoid" id="A0A2J7R9U5"/>
<dbReference type="PRINTS" id="PR00501">
    <property type="entry name" value="KELCHREPEAT"/>
</dbReference>
<evidence type="ECO:0000256" key="2">
    <source>
        <dbReference type="ARBA" id="ARBA00013699"/>
    </source>
</evidence>
<dbReference type="GO" id="GO:0016567">
    <property type="term" value="P:protein ubiquitination"/>
    <property type="evidence" value="ECO:0007669"/>
    <property type="project" value="UniProtKB-UniPathway"/>
</dbReference>
<dbReference type="EMBL" id="NEVH01006580">
    <property type="protein sequence ID" value="PNF37608.1"/>
    <property type="molecule type" value="Genomic_DNA"/>
</dbReference>
<dbReference type="InterPro" id="IPR017096">
    <property type="entry name" value="BTB-kelch_protein"/>
</dbReference>
<reference evidence="9 10" key="1">
    <citation type="submission" date="2017-12" db="EMBL/GenBank/DDBJ databases">
        <title>Hemimetabolous genomes reveal molecular basis of termite eusociality.</title>
        <authorList>
            <person name="Harrison M.C."/>
            <person name="Jongepier E."/>
            <person name="Robertson H.M."/>
            <person name="Arning N."/>
            <person name="Bitard-Feildel T."/>
            <person name="Chao H."/>
            <person name="Childers C.P."/>
            <person name="Dinh H."/>
            <person name="Doddapaneni H."/>
            <person name="Dugan S."/>
            <person name="Gowin J."/>
            <person name="Greiner C."/>
            <person name="Han Y."/>
            <person name="Hu H."/>
            <person name="Hughes D.S.T."/>
            <person name="Huylmans A.-K."/>
            <person name="Kemena C."/>
            <person name="Kremer L.P.M."/>
            <person name="Lee S.L."/>
            <person name="Lopez-Ezquerra A."/>
            <person name="Mallet L."/>
            <person name="Monroy-Kuhn J.M."/>
            <person name="Moser A."/>
            <person name="Murali S.C."/>
            <person name="Muzny D.M."/>
            <person name="Otani S."/>
            <person name="Piulachs M.-D."/>
            <person name="Poelchau M."/>
            <person name="Qu J."/>
            <person name="Schaub F."/>
            <person name="Wada-Katsumata A."/>
            <person name="Worley K.C."/>
            <person name="Xie Q."/>
            <person name="Ylla G."/>
            <person name="Poulsen M."/>
            <person name="Gibbs R.A."/>
            <person name="Schal C."/>
            <person name="Richards S."/>
            <person name="Belles X."/>
            <person name="Korb J."/>
            <person name="Bornberg-Bauer E."/>
        </authorList>
    </citation>
    <scope>NUCLEOTIDE SEQUENCE [LARGE SCALE GENOMIC DNA]</scope>
    <source>
        <tissue evidence="9">Whole body</tissue>
    </source>
</reference>
<dbReference type="InterPro" id="IPR006652">
    <property type="entry name" value="Kelch_1"/>
</dbReference>
<dbReference type="InterPro" id="IPR000210">
    <property type="entry name" value="BTB/POZ_dom"/>
</dbReference>
<dbReference type="Pfam" id="PF00651">
    <property type="entry name" value="BTB"/>
    <property type="match status" value="1"/>
</dbReference>
<comment type="caution">
    <text evidence="9">The sequence shown here is derived from an EMBL/GenBank/DDBJ whole genome shotgun (WGS) entry which is preliminary data.</text>
</comment>
<keyword evidence="4" id="KW-0677">Repeat</keyword>
<dbReference type="AlphaFoldDB" id="A0A2J7R9U5"/>
<dbReference type="InterPro" id="IPR015915">
    <property type="entry name" value="Kelch-typ_b-propeller"/>
</dbReference>
<evidence type="ECO:0000256" key="5">
    <source>
        <dbReference type="ARBA" id="ARBA00022786"/>
    </source>
</evidence>
<organism evidence="9 10">
    <name type="scientific">Cryptotermes secundus</name>
    <dbReference type="NCBI Taxonomy" id="105785"/>
    <lineage>
        <taxon>Eukaryota</taxon>
        <taxon>Metazoa</taxon>
        <taxon>Ecdysozoa</taxon>
        <taxon>Arthropoda</taxon>
        <taxon>Hexapoda</taxon>
        <taxon>Insecta</taxon>
        <taxon>Pterygota</taxon>
        <taxon>Neoptera</taxon>
        <taxon>Polyneoptera</taxon>
        <taxon>Dictyoptera</taxon>
        <taxon>Blattodea</taxon>
        <taxon>Blattoidea</taxon>
        <taxon>Termitoidae</taxon>
        <taxon>Kalotermitidae</taxon>
        <taxon>Cryptotermitinae</taxon>
        <taxon>Cryptotermes</taxon>
    </lineage>
</organism>
<feature type="domain" description="BTB" evidence="8">
    <location>
        <begin position="39"/>
        <end position="107"/>
    </location>
</feature>
<comment type="pathway">
    <text evidence="1">Protein modification; protein ubiquitination.</text>
</comment>
<proteinExistence type="predicted"/>
<dbReference type="PIRSF" id="PIRSF037037">
    <property type="entry name" value="Kelch-like_protein_gigaxonin"/>
    <property type="match status" value="1"/>
</dbReference>
<dbReference type="SMART" id="SM00875">
    <property type="entry name" value="BACK"/>
    <property type="match status" value="1"/>
</dbReference>
<dbReference type="Gene3D" id="1.25.40.420">
    <property type="match status" value="1"/>
</dbReference>
<evidence type="ECO:0000256" key="1">
    <source>
        <dbReference type="ARBA" id="ARBA00004906"/>
    </source>
</evidence>
<evidence type="ECO:0000259" key="8">
    <source>
        <dbReference type="PROSITE" id="PS50097"/>
    </source>
</evidence>
<dbReference type="Gene3D" id="2.120.10.80">
    <property type="entry name" value="Kelch-type beta propeller"/>
    <property type="match status" value="2"/>
</dbReference>